<keyword evidence="2" id="KW-0378">Hydrolase</keyword>
<dbReference type="SUPFAM" id="SSF53187">
    <property type="entry name" value="Zn-dependent exopeptidases"/>
    <property type="match status" value="1"/>
</dbReference>
<evidence type="ECO:0000256" key="1">
    <source>
        <dbReference type="ARBA" id="ARBA00022723"/>
    </source>
</evidence>
<proteinExistence type="predicted"/>
<dbReference type="GO" id="GO:0046872">
    <property type="term" value="F:metal ion binding"/>
    <property type="evidence" value="ECO:0007669"/>
    <property type="project" value="UniProtKB-KW"/>
</dbReference>
<organism evidence="3 4">
    <name type="scientific">Clostridium polyendosporum</name>
    <dbReference type="NCBI Taxonomy" id="69208"/>
    <lineage>
        <taxon>Bacteria</taxon>
        <taxon>Bacillati</taxon>
        <taxon>Bacillota</taxon>
        <taxon>Clostridia</taxon>
        <taxon>Eubacteriales</taxon>
        <taxon>Clostridiaceae</taxon>
        <taxon>Clostridium</taxon>
    </lineage>
</organism>
<accession>A0A919RYE4</accession>
<protein>
    <recommendedName>
        <fullName evidence="5">Succinyl-diaminopimelate desuccinylase</fullName>
    </recommendedName>
</protein>
<keyword evidence="4" id="KW-1185">Reference proteome</keyword>
<keyword evidence="1" id="KW-0479">Metal-binding</keyword>
<dbReference type="EMBL" id="BOPZ01000004">
    <property type="protein sequence ID" value="GIM28016.1"/>
    <property type="molecule type" value="Genomic_DNA"/>
</dbReference>
<dbReference type="Gene3D" id="3.30.70.360">
    <property type="match status" value="1"/>
</dbReference>
<dbReference type="InterPro" id="IPR050072">
    <property type="entry name" value="Peptidase_M20A"/>
</dbReference>
<dbReference type="Pfam" id="PF01546">
    <property type="entry name" value="Peptidase_M20"/>
    <property type="match status" value="1"/>
</dbReference>
<dbReference type="SUPFAM" id="SSF55031">
    <property type="entry name" value="Bacterial exopeptidase dimerisation domain"/>
    <property type="match status" value="1"/>
</dbReference>
<name>A0A919RYE4_9CLOT</name>
<dbReference type="InterPro" id="IPR002933">
    <property type="entry name" value="Peptidase_M20"/>
</dbReference>
<dbReference type="Proteomes" id="UP000679179">
    <property type="component" value="Unassembled WGS sequence"/>
</dbReference>
<evidence type="ECO:0000313" key="4">
    <source>
        <dbReference type="Proteomes" id="UP000679179"/>
    </source>
</evidence>
<reference evidence="3" key="1">
    <citation type="submission" date="2021-03" db="EMBL/GenBank/DDBJ databases">
        <title>Taxonomic study of Clostridium polyendosporum from meadow-gley soil under rice.</title>
        <authorList>
            <person name="Kobayashi H."/>
            <person name="Tanizawa Y."/>
            <person name="Yagura M."/>
        </authorList>
    </citation>
    <scope>NUCLEOTIDE SEQUENCE</scope>
    <source>
        <strain evidence="3">JCM 30710</strain>
    </source>
</reference>
<comment type="caution">
    <text evidence="3">The sequence shown here is derived from an EMBL/GenBank/DDBJ whole genome shotgun (WGS) entry which is preliminary data.</text>
</comment>
<evidence type="ECO:0000313" key="3">
    <source>
        <dbReference type="EMBL" id="GIM28016.1"/>
    </source>
</evidence>
<evidence type="ECO:0000256" key="2">
    <source>
        <dbReference type="ARBA" id="ARBA00022801"/>
    </source>
</evidence>
<dbReference type="AlphaFoldDB" id="A0A919RYE4"/>
<dbReference type="Gene3D" id="3.40.630.10">
    <property type="entry name" value="Zn peptidases"/>
    <property type="match status" value="1"/>
</dbReference>
<dbReference type="GO" id="GO:0016787">
    <property type="term" value="F:hydrolase activity"/>
    <property type="evidence" value="ECO:0007669"/>
    <property type="project" value="UniProtKB-KW"/>
</dbReference>
<dbReference type="PANTHER" id="PTHR43808">
    <property type="entry name" value="ACETYLORNITHINE DEACETYLASE"/>
    <property type="match status" value="1"/>
</dbReference>
<gene>
    <name evidence="3" type="ORF">CPJCM30710_06820</name>
</gene>
<sequence>MYNNVPDYCKMCLDIRFLPDQNINKIIREIEKAVETKVNIHSYGDAVKTKIDDIYVKNLSQYIANFTKLNAEIFGQHGSADTKFYSKYGIPAVEFGPIGGNWHGDDEYVVLDSVYMYKNILKNFILNV</sequence>
<dbReference type="InterPro" id="IPR036264">
    <property type="entry name" value="Bact_exopeptidase_dim_dom"/>
</dbReference>
<evidence type="ECO:0008006" key="5">
    <source>
        <dbReference type="Google" id="ProtNLM"/>
    </source>
</evidence>